<dbReference type="OrthoDB" id="2218971at2759"/>
<accession>A0A9P6Q2U3</accession>
<dbReference type="Proteomes" id="UP000726737">
    <property type="component" value="Unassembled WGS sequence"/>
</dbReference>
<organism evidence="3 4">
    <name type="scientific">Mortierella polycephala</name>
    <dbReference type="NCBI Taxonomy" id="41804"/>
    <lineage>
        <taxon>Eukaryota</taxon>
        <taxon>Fungi</taxon>
        <taxon>Fungi incertae sedis</taxon>
        <taxon>Mucoromycota</taxon>
        <taxon>Mortierellomycotina</taxon>
        <taxon>Mortierellomycetes</taxon>
        <taxon>Mortierellales</taxon>
        <taxon>Mortierellaceae</taxon>
        <taxon>Mortierella</taxon>
    </lineage>
</organism>
<dbReference type="SUPFAM" id="SSF48452">
    <property type="entry name" value="TPR-like"/>
    <property type="match status" value="1"/>
</dbReference>
<evidence type="ECO:0000313" key="3">
    <source>
        <dbReference type="EMBL" id="KAG0258106.1"/>
    </source>
</evidence>
<dbReference type="EMBL" id="JAAAJA010000233">
    <property type="protein sequence ID" value="KAG0258106.1"/>
    <property type="molecule type" value="Genomic_DNA"/>
</dbReference>
<protein>
    <recommendedName>
        <fullName evidence="2">F-box domain-containing protein</fullName>
    </recommendedName>
</protein>
<dbReference type="SMART" id="SM00367">
    <property type="entry name" value="LRR_CC"/>
    <property type="match status" value="4"/>
</dbReference>
<feature type="compositionally biased region" description="Polar residues" evidence="1">
    <location>
        <begin position="15"/>
        <end position="30"/>
    </location>
</feature>
<dbReference type="Gene3D" id="3.80.10.10">
    <property type="entry name" value="Ribonuclease Inhibitor"/>
    <property type="match status" value="3"/>
</dbReference>
<dbReference type="SUPFAM" id="SSF52047">
    <property type="entry name" value="RNI-like"/>
    <property type="match status" value="1"/>
</dbReference>
<feature type="region of interest" description="Disordered" evidence="1">
    <location>
        <begin position="1"/>
        <end position="39"/>
    </location>
</feature>
<dbReference type="PANTHER" id="PTHR13318:SF190">
    <property type="entry name" value="PARTNER OF PAIRED, ISOFORM B"/>
    <property type="match status" value="1"/>
</dbReference>
<dbReference type="GO" id="GO:0019005">
    <property type="term" value="C:SCF ubiquitin ligase complex"/>
    <property type="evidence" value="ECO:0007669"/>
    <property type="project" value="TreeGrafter"/>
</dbReference>
<dbReference type="SUPFAM" id="SSF81383">
    <property type="entry name" value="F-box domain"/>
    <property type="match status" value="1"/>
</dbReference>
<evidence type="ECO:0000256" key="1">
    <source>
        <dbReference type="SAM" id="MobiDB-lite"/>
    </source>
</evidence>
<sequence>MAARQRPSPYVRPAGQTSALAGSKPQQQPLTVRKPGASSSMPVVEHIPVNDLVQLARKAFSQKEFATALQFLSRALAVAPKDINLMDSRAACLEKLDRLDDALVVAKTMIQTYPRNPKGYLRAGKVLRMQQKYKSSTKFYVVGTERSDKGSKDHEILARMAKEMSVKLEDMAKKEARILDPMERLPFELIMVVFGSLSFTERVRCLTISKKWMNYLGSVRHFWYSIDLARRIPSAVQIPSHAQYLPIKPDHEANDKVANKTVIALVKYTPPKALRLGCAQQISGSLLTQLTKSKRTAHLETLSLRMNARIFDQEFSLFWTATPKLRSLDLHGCSGVTDAAIISALDRCPLLEDMDISDCRISEACFMINCTVPLPNMKRLVVGRYEAAFAKEGVDALVSRFPNLVTLDIRAMRPRGIEALENICQLTQLKHLFTESIETSGDTATTFVVQRWVEGIPNLESLQLNACKGVSDTTIQLIAAGANESGSSRRGWSHSLKMLDLSCSPYLTCESLAFLSTHPLPQLHTLILNKCGRVNEPGLRQAVISSGTELCRLECAGYRTVSDRLLLAIKDHCPKIEMLHLANSGQITGVGLMALVNERRRGLEYICVEDCPALGADAVERARSVLGDSTRISYRFNRSSIIGKRV</sequence>
<dbReference type="Gene3D" id="1.25.40.10">
    <property type="entry name" value="Tetratricopeptide repeat domain"/>
    <property type="match status" value="1"/>
</dbReference>
<name>A0A9P6Q2U3_9FUNG</name>
<dbReference type="InterPro" id="IPR006553">
    <property type="entry name" value="Leu-rich_rpt_Cys-con_subtyp"/>
</dbReference>
<gene>
    <name evidence="3" type="ORF">BG011_003537</name>
</gene>
<feature type="domain" description="F-box" evidence="2">
    <location>
        <begin position="179"/>
        <end position="226"/>
    </location>
</feature>
<proteinExistence type="predicted"/>
<keyword evidence="4" id="KW-1185">Reference proteome</keyword>
<dbReference type="InterPro" id="IPR011990">
    <property type="entry name" value="TPR-like_helical_dom_sf"/>
</dbReference>
<dbReference type="InterPro" id="IPR001810">
    <property type="entry name" value="F-box_dom"/>
</dbReference>
<evidence type="ECO:0000259" key="2">
    <source>
        <dbReference type="PROSITE" id="PS50181"/>
    </source>
</evidence>
<comment type="caution">
    <text evidence="3">The sequence shown here is derived from an EMBL/GenBank/DDBJ whole genome shotgun (WGS) entry which is preliminary data.</text>
</comment>
<reference evidence="3" key="1">
    <citation type="journal article" date="2020" name="Fungal Divers.">
        <title>Resolving the Mortierellaceae phylogeny through synthesis of multi-gene phylogenetics and phylogenomics.</title>
        <authorList>
            <person name="Vandepol N."/>
            <person name="Liber J."/>
            <person name="Desiro A."/>
            <person name="Na H."/>
            <person name="Kennedy M."/>
            <person name="Barry K."/>
            <person name="Grigoriev I.V."/>
            <person name="Miller A.N."/>
            <person name="O'Donnell K."/>
            <person name="Stajich J.E."/>
            <person name="Bonito G."/>
        </authorList>
    </citation>
    <scope>NUCLEOTIDE SEQUENCE</scope>
    <source>
        <strain evidence="3">KOD948</strain>
    </source>
</reference>
<dbReference type="PROSITE" id="PS50181">
    <property type="entry name" value="FBOX"/>
    <property type="match status" value="1"/>
</dbReference>
<dbReference type="PANTHER" id="PTHR13318">
    <property type="entry name" value="PARTNER OF PAIRED, ISOFORM B-RELATED"/>
    <property type="match status" value="1"/>
</dbReference>
<dbReference type="Pfam" id="PF00646">
    <property type="entry name" value="F-box"/>
    <property type="match status" value="1"/>
</dbReference>
<dbReference type="GO" id="GO:0031146">
    <property type="term" value="P:SCF-dependent proteasomal ubiquitin-dependent protein catabolic process"/>
    <property type="evidence" value="ECO:0007669"/>
    <property type="project" value="TreeGrafter"/>
</dbReference>
<evidence type="ECO:0000313" key="4">
    <source>
        <dbReference type="Proteomes" id="UP000726737"/>
    </source>
</evidence>
<dbReference type="InterPro" id="IPR036047">
    <property type="entry name" value="F-box-like_dom_sf"/>
</dbReference>
<dbReference type="InterPro" id="IPR032675">
    <property type="entry name" value="LRR_dom_sf"/>
</dbReference>
<dbReference type="AlphaFoldDB" id="A0A9P6Q2U3"/>